<feature type="region of interest" description="Disordered" evidence="1">
    <location>
        <begin position="1"/>
        <end position="25"/>
    </location>
</feature>
<evidence type="ECO:0008006" key="4">
    <source>
        <dbReference type="Google" id="ProtNLM"/>
    </source>
</evidence>
<dbReference type="SUPFAM" id="SSF110849">
    <property type="entry name" value="ParB/Sulfiredoxin"/>
    <property type="match status" value="1"/>
</dbReference>
<name>A0ABZ1NSY9_STRVL</name>
<proteinExistence type="predicted"/>
<feature type="compositionally biased region" description="Polar residues" evidence="1">
    <location>
        <begin position="1"/>
        <end position="11"/>
    </location>
</feature>
<evidence type="ECO:0000313" key="2">
    <source>
        <dbReference type="EMBL" id="WUG94549.1"/>
    </source>
</evidence>
<dbReference type="Proteomes" id="UP001341259">
    <property type="component" value="Chromosome"/>
</dbReference>
<dbReference type="EMBL" id="CP107906">
    <property type="protein sequence ID" value="WUG94549.1"/>
    <property type="molecule type" value="Genomic_DNA"/>
</dbReference>
<dbReference type="RefSeq" id="WP_328339165.1">
    <property type="nucleotide sequence ID" value="NZ_CP107906.1"/>
</dbReference>
<gene>
    <name evidence="2" type="ORF">OHB29_16655</name>
</gene>
<dbReference type="InterPro" id="IPR036086">
    <property type="entry name" value="ParB/Sulfiredoxin_sf"/>
</dbReference>
<keyword evidence="3" id="KW-1185">Reference proteome</keyword>
<organism evidence="2 3">
    <name type="scientific">Streptomyces violaceus</name>
    <name type="common">Streptomyces venezuelae</name>
    <dbReference type="NCBI Taxonomy" id="1936"/>
    <lineage>
        <taxon>Bacteria</taxon>
        <taxon>Bacillati</taxon>
        <taxon>Actinomycetota</taxon>
        <taxon>Actinomycetes</taxon>
        <taxon>Kitasatosporales</taxon>
        <taxon>Streptomycetaceae</taxon>
        <taxon>Streptomyces</taxon>
    </lineage>
</organism>
<reference evidence="2 3" key="1">
    <citation type="submission" date="2022-10" db="EMBL/GenBank/DDBJ databases">
        <title>The complete genomes of actinobacterial strains from the NBC collection.</title>
        <authorList>
            <person name="Joergensen T.S."/>
            <person name="Alvarez Arevalo M."/>
            <person name="Sterndorff E.B."/>
            <person name="Faurdal D."/>
            <person name="Vuksanovic O."/>
            <person name="Mourched A.-S."/>
            <person name="Charusanti P."/>
            <person name="Shaw S."/>
            <person name="Blin K."/>
            <person name="Weber T."/>
        </authorList>
    </citation>
    <scope>NUCLEOTIDE SEQUENCE [LARGE SCALE GENOMIC DNA]</scope>
    <source>
        <strain evidence="2 3">NBC_00456</strain>
    </source>
</reference>
<evidence type="ECO:0000313" key="3">
    <source>
        <dbReference type="Proteomes" id="UP001341259"/>
    </source>
</evidence>
<accession>A0ABZ1NSY9</accession>
<sequence length="495" mass="55015">MHSTARTTRTGRNGKMIRELPAPPQAEELSELIKKKVAEAQTAGGTRETVTVDWNEQKAHVDVIDLPLSKLSFNPSTHRIRAQRSHDAAKDAALDQNPWSAESQDYLRFLLQASPTDTNLRDVDFDALKDSLDEFGQNDPGLVTHQGILVNGNTRAAALRELGVQSMRVGVLPESFTWADINAVELSLQLRRDHRRDYSYINRIIAMEEQAALGRTPEQIAKEFRIQVRTYHQERWILATIRELIKRSQDVGGNGLRLVDWEGAQERLKELQRLYVKLETLDRDQAEILKELRLAAILLNFSKTDVRHINEDFLKEGLEQRLLSAGPAPEDRPEAKPTGVVIPGLGVEVPAASSAVADMKALNDRLLRAAAVVRSRSEGPDLGNEAKEQAQSFLEDAKKTFDDAIEAAGRSARLRKRKQLAPARLAEACASIDQCVSDLVQARTSRSLDEEAFDDAVIKLRGSLLKLAQQAGRGLQDPGDGVAWLMDAVVTEGRQ</sequence>
<evidence type="ECO:0000256" key="1">
    <source>
        <dbReference type="SAM" id="MobiDB-lite"/>
    </source>
</evidence>
<protein>
    <recommendedName>
        <fullName evidence="4">Transcriptional regulator</fullName>
    </recommendedName>
</protein>